<organism evidence="3 4">
    <name type="scientific">Fusarium equiseti</name>
    <name type="common">Fusarium scirpi</name>
    <dbReference type="NCBI Taxonomy" id="61235"/>
    <lineage>
        <taxon>Eukaryota</taxon>
        <taxon>Fungi</taxon>
        <taxon>Dikarya</taxon>
        <taxon>Ascomycota</taxon>
        <taxon>Pezizomycotina</taxon>
        <taxon>Sordariomycetes</taxon>
        <taxon>Hypocreomycetidae</taxon>
        <taxon>Hypocreales</taxon>
        <taxon>Nectriaceae</taxon>
        <taxon>Fusarium</taxon>
        <taxon>Fusarium incarnatum-equiseti species complex</taxon>
    </lineage>
</organism>
<reference evidence="3" key="1">
    <citation type="submission" date="2021-05" db="EMBL/GenBank/DDBJ databases">
        <authorList>
            <person name="Khan N."/>
        </authorList>
    </citation>
    <scope>NUCLEOTIDE SEQUENCE</scope>
</reference>
<gene>
    <name evidence="3" type="ORF">FEQUK3_LOCUS7548</name>
</gene>
<feature type="compositionally biased region" description="Polar residues" evidence="1">
    <location>
        <begin position="367"/>
        <end position="377"/>
    </location>
</feature>
<evidence type="ECO:0000256" key="1">
    <source>
        <dbReference type="SAM" id="MobiDB-lite"/>
    </source>
</evidence>
<dbReference type="GO" id="GO:0003824">
    <property type="term" value="F:catalytic activity"/>
    <property type="evidence" value="ECO:0007669"/>
    <property type="project" value="InterPro"/>
</dbReference>
<comment type="caution">
    <text evidence="3">The sequence shown here is derived from an EMBL/GenBank/DDBJ whole genome shotgun (WGS) entry which is preliminary data.</text>
</comment>
<feature type="region of interest" description="Disordered" evidence="1">
    <location>
        <begin position="298"/>
        <end position="383"/>
    </location>
</feature>
<sequence>MASGQDDPIELGPGSRTPRHVNRAVRAAQVNGEENSIQVAHFTSDGQVASHPIPPAQLGRAATDYSSIDQDMNNNIPNAPQLVHDGLASSIHAPTTDTTTQLKGVALDDKSPHTTAEPMSIRQTIVTINGKPISDVTSATRTKTGWTLRPRTREAHLAILNAAAIIGSHLGSKRIDEATKWYTYVIPRCPRSYMDCVTNTKHYTTDILKEEVERATGLTPIRTAASRRNDHESPTYNASRIIDKPAAIPQYTNCWDFHPRRNCDRTPRCIICGKGEHNGACTTAPQCANCLGPHPAGEPSCLMRPRRQNGKMVKPSRAERGRLRERGNQASRRANPPAPPSSPTIPPRSFPLGDRARSPMQPPPQLPTTATRPTKTRNLAPGKPKKTVRVFQANVNKDWAAHSTALALARKGGYTVVMLQEPWTSTKDSYTVTHKAYPLYSPVPYWHETLTRPRVVTYTRDMLWVKAGKTTFVNIYRQAGDTQKMRILETWPIPADCVVLGDFNSRHPFWQAGRIAGVGSELHRWSEDTKMTLLNTPNEPTNDFGNTIDLAFSNNPTAVANIEDHLATTADHYTLSITLGTENRKAINPAKRKVDDIARFEQIIAHQAQHLYKPPGTPIHAYCTLIPRISTMASSSPIDSTSAQLTTIERLGWDFYSFFRVEYPEKNKTQIGRFRKSHGLREYVCLHSSTHWSNGYTSNAITHAQNRHRQLIQASETSQNSQQSTQPPIDSYITFQPSDSALRNVFNAQRYIEAFVGLLTGVESHSLQLHCLITSRDQAMKIINANYGLYASQLRDLIRGSQSMIHISTNLWTSPHRHAMLAALLGLPECPFSHSGEAQAALIVEVLRNFDILRVGYYTGDNATSNNTCLEVNWILSDIEWIDFNPKRRRIRCIGHIINLSLQSFLLARSKEALAVALDATTSDESVDMVDHFAATLAETISQQEEPVLQSKRPKSTAKASQKTGIDEDYTGWQGIPALQKLHNLAVWLRSLSLHSDSWRNAVGLSLGIDNTIRWSSWYKV</sequence>
<protein>
    <recommendedName>
        <fullName evidence="2">Endonuclease/exonuclease/phosphatase domain-containing protein</fullName>
    </recommendedName>
</protein>
<proteinExistence type="predicted"/>
<evidence type="ECO:0000259" key="2">
    <source>
        <dbReference type="Pfam" id="PF14529"/>
    </source>
</evidence>
<dbReference type="Pfam" id="PF14529">
    <property type="entry name" value="Exo_endo_phos_2"/>
    <property type="match status" value="1"/>
</dbReference>
<name>A0A8J2J6V8_FUSEQ</name>
<accession>A0A8J2J6V8</accession>
<feature type="compositionally biased region" description="Pro residues" evidence="1">
    <location>
        <begin position="336"/>
        <end position="349"/>
    </location>
</feature>
<dbReference type="Proteomes" id="UP000693738">
    <property type="component" value="Unassembled WGS sequence"/>
</dbReference>
<feature type="domain" description="Endonuclease/exonuclease/phosphatase" evidence="2">
    <location>
        <begin position="471"/>
        <end position="573"/>
    </location>
</feature>
<evidence type="ECO:0000313" key="4">
    <source>
        <dbReference type="Proteomes" id="UP000693738"/>
    </source>
</evidence>
<feature type="region of interest" description="Disordered" evidence="1">
    <location>
        <begin position="1"/>
        <end position="21"/>
    </location>
</feature>
<dbReference type="EMBL" id="CAJSTJ010000143">
    <property type="protein sequence ID" value="CAG7561838.1"/>
    <property type="molecule type" value="Genomic_DNA"/>
</dbReference>
<dbReference type="AlphaFoldDB" id="A0A8J2J6V8"/>
<feature type="compositionally biased region" description="Basic and acidic residues" evidence="1">
    <location>
        <begin position="316"/>
        <end position="327"/>
    </location>
</feature>
<dbReference type="InterPro" id="IPR005135">
    <property type="entry name" value="Endo/exonuclease/phosphatase"/>
</dbReference>
<evidence type="ECO:0000313" key="3">
    <source>
        <dbReference type="EMBL" id="CAG7561838.1"/>
    </source>
</evidence>
<feature type="region of interest" description="Disordered" evidence="1">
    <location>
        <begin position="945"/>
        <end position="964"/>
    </location>
</feature>